<keyword evidence="3" id="KW-0804">Transcription</keyword>
<dbReference type="Gene3D" id="1.10.10.10">
    <property type="entry name" value="Winged helix-like DNA-binding domain superfamily/Winged helix DNA-binding domain"/>
    <property type="match status" value="1"/>
</dbReference>
<evidence type="ECO:0000256" key="2">
    <source>
        <dbReference type="ARBA" id="ARBA00023125"/>
    </source>
</evidence>
<evidence type="ECO:0000256" key="1">
    <source>
        <dbReference type="ARBA" id="ARBA00023015"/>
    </source>
</evidence>
<feature type="domain" description="HTH asnC-type" evidence="4">
    <location>
        <begin position="10"/>
        <end position="72"/>
    </location>
</feature>
<dbReference type="InterPro" id="IPR036390">
    <property type="entry name" value="WH_DNA-bd_sf"/>
</dbReference>
<dbReference type="GO" id="GO:0043200">
    <property type="term" value="P:response to amino acid"/>
    <property type="evidence" value="ECO:0007669"/>
    <property type="project" value="TreeGrafter"/>
</dbReference>
<dbReference type="InterPro" id="IPR019888">
    <property type="entry name" value="Tscrpt_reg_AsnC-like"/>
</dbReference>
<dbReference type="GO" id="GO:0005829">
    <property type="term" value="C:cytosol"/>
    <property type="evidence" value="ECO:0007669"/>
    <property type="project" value="TreeGrafter"/>
</dbReference>
<dbReference type="SMART" id="SM00344">
    <property type="entry name" value="HTH_ASNC"/>
    <property type="match status" value="1"/>
</dbReference>
<dbReference type="RefSeq" id="WP_092657635.1">
    <property type="nucleotide sequence ID" value="NZ_FOCX01000002.1"/>
</dbReference>
<name>A0A1H8FFJ8_9EURY</name>
<dbReference type="InterPro" id="IPR036388">
    <property type="entry name" value="WH-like_DNA-bd_sf"/>
</dbReference>
<dbReference type="PANTHER" id="PTHR30154:SF34">
    <property type="entry name" value="TRANSCRIPTIONAL REGULATOR AZLB"/>
    <property type="match status" value="1"/>
</dbReference>
<dbReference type="PRINTS" id="PR00033">
    <property type="entry name" value="HTHASNC"/>
</dbReference>
<keyword evidence="1" id="KW-0805">Transcription regulation</keyword>
<evidence type="ECO:0000313" key="5">
    <source>
        <dbReference type="EMBL" id="SEN30264.1"/>
    </source>
</evidence>
<dbReference type="EMBL" id="FOCX01000002">
    <property type="protein sequence ID" value="SEN30264.1"/>
    <property type="molecule type" value="Genomic_DNA"/>
</dbReference>
<dbReference type="SUPFAM" id="SSF46785">
    <property type="entry name" value="Winged helix' DNA-binding domain"/>
    <property type="match status" value="1"/>
</dbReference>
<accession>A0A1H8FFJ8</accession>
<evidence type="ECO:0000313" key="6">
    <source>
        <dbReference type="Proteomes" id="UP000198775"/>
    </source>
</evidence>
<dbReference type="Pfam" id="PF13404">
    <property type="entry name" value="HTH_AsnC-type"/>
    <property type="match status" value="1"/>
</dbReference>
<evidence type="ECO:0000256" key="3">
    <source>
        <dbReference type="ARBA" id="ARBA00023163"/>
    </source>
</evidence>
<sequence length="163" mass="18424">MSDRDDIVELDALDRHIIYRLQHDARNTSASAIAEEMDVAASTVRNRINRLEDRDVIKGYYLDIDYERTGFQLHTLIICNADIPEREELASQALEIEGVVAVQEVMTGNENVHVEVVGSDGDDLSRIGRELDALGLDVLDEDLIRNEYVHPYEGFAPDRDSPQ</sequence>
<dbReference type="PANTHER" id="PTHR30154">
    <property type="entry name" value="LEUCINE-RESPONSIVE REGULATORY PROTEIN"/>
    <property type="match status" value="1"/>
</dbReference>
<dbReference type="AlphaFoldDB" id="A0A1H8FFJ8"/>
<dbReference type="OrthoDB" id="6762at2157"/>
<dbReference type="Proteomes" id="UP000198775">
    <property type="component" value="Unassembled WGS sequence"/>
</dbReference>
<proteinExistence type="predicted"/>
<organism evidence="5 6">
    <name type="scientific">Halorientalis persicus</name>
    <dbReference type="NCBI Taxonomy" id="1367881"/>
    <lineage>
        <taxon>Archaea</taxon>
        <taxon>Methanobacteriati</taxon>
        <taxon>Methanobacteriota</taxon>
        <taxon>Stenosarchaea group</taxon>
        <taxon>Halobacteria</taxon>
        <taxon>Halobacteriales</taxon>
        <taxon>Haloarculaceae</taxon>
        <taxon>Halorientalis</taxon>
    </lineage>
</organism>
<keyword evidence="6" id="KW-1185">Reference proteome</keyword>
<dbReference type="InterPro" id="IPR000485">
    <property type="entry name" value="AsnC-type_HTH_dom"/>
</dbReference>
<protein>
    <submittedName>
        <fullName evidence="5">Transcriptional regulator, AsnC family</fullName>
    </submittedName>
</protein>
<dbReference type="PROSITE" id="PS50956">
    <property type="entry name" value="HTH_ASNC_2"/>
    <property type="match status" value="1"/>
</dbReference>
<dbReference type="GO" id="GO:0043565">
    <property type="term" value="F:sequence-specific DNA binding"/>
    <property type="evidence" value="ECO:0007669"/>
    <property type="project" value="InterPro"/>
</dbReference>
<reference evidence="6" key="1">
    <citation type="submission" date="2016-10" db="EMBL/GenBank/DDBJ databases">
        <authorList>
            <person name="Varghese N."/>
            <person name="Submissions S."/>
        </authorList>
    </citation>
    <scope>NUCLEOTIDE SEQUENCE [LARGE SCALE GENOMIC DNA]</scope>
    <source>
        <strain evidence="6">IBRC-M 10043</strain>
    </source>
</reference>
<keyword evidence="2" id="KW-0238">DNA-binding</keyword>
<evidence type="ECO:0000259" key="4">
    <source>
        <dbReference type="PROSITE" id="PS50956"/>
    </source>
</evidence>
<gene>
    <name evidence="5" type="ORF">SAMN05216388_1002272</name>
</gene>